<evidence type="ECO:0000259" key="1">
    <source>
        <dbReference type="PROSITE" id="PS51831"/>
    </source>
</evidence>
<evidence type="ECO:0000313" key="3">
    <source>
        <dbReference type="Proteomes" id="UP000555728"/>
    </source>
</evidence>
<accession>A0A7W6WLM3</accession>
<reference evidence="2 3" key="1">
    <citation type="submission" date="2020-08" db="EMBL/GenBank/DDBJ databases">
        <title>Genome sequencing of Purple Non-Sulfur Bacteria from various extreme environments.</title>
        <authorList>
            <person name="Mayer M."/>
        </authorList>
    </citation>
    <scope>NUCLEOTIDE SEQUENCE [LARGE SCALE GENOMIC DNA]</scope>
    <source>
        <strain evidence="2 3">JA135</strain>
    </source>
</reference>
<gene>
    <name evidence="2" type="ORF">GGD88_002980</name>
</gene>
<dbReference type="PANTHER" id="PTHR11373">
    <property type="entry name" value="DEOXYNUCLEOSIDE TRIPHOSPHATE TRIPHOSPHOHYDROLASE"/>
    <property type="match status" value="1"/>
</dbReference>
<dbReference type="SMART" id="SM00471">
    <property type="entry name" value="HDc"/>
    <property type="match status" value="1"/>
</dbReference>
<organism evidence="2 3">
    <name type="scientific">Roseospira goensis</name>
    <dbReference type="NCBI Taxonomy" id="391922"/>
    <lineage>
        <taxon>Bacteria</taxon>
        <taxon>Pseudomonadati</taxon>
        <taxon>Pseudomonadota</taxon>
        <taxon>Alphaproteobacteria</taxon>
        <taxon>Rhodospirillales</taxon>
        <taxon>Rhodospirillaceae</taxon>
        <taxon>Roseospira</taxon>
    </lineage>
</organism>
<dbReference type="SUPFAM" id="SSF109604">
    <property type="entry name" value="HD-domain/PDEase-like"/>
    <property type="match status" value="1"/>
</dbReference>
<dbReference type="GO" id="GO:0006203">
    <property type="term" value="P:dGTP catabolic process"/>
    <property type="evidence" value="ECO:0007669"/>
    <property type="project" value="TreeGrafter"/>
</dbReference>
<dbReference type="InterPro" id="IPR050135">
    <property type="entry name" value="dGTPase-like"/>
</dbReference>
<proteinExistence type="predicted"/>
<dbReference type="Gene3D" id="1.10.3210.10">
    <property type="entry name" value="Hypothetical protein af1432"/>
    <property type="match status" value="1"/>
</dbReference>
<dbReference type="EMBL" id="JACIGI010000031">
    <property type="protein sequence ID" value="MBB4287235.1"/>
    <property type="molecule type" value="Genomic_DNA"/>
</dbReference>
<dbReference type="InterPro" id="IPR003607">
    <property type="entry name" value="HD/PDEase_dom"/>
</dbReference>
<evidence type="ECO:0000313" key="2">
    <source>
        <dbReference type="EMBL" id="MBB4287235.1"/>
    </source>
</evidence>
<dbReference type="PANTHER" id="PTHR11373:SF4">
    <property type="entry name" value="DEOXYNUCLEOSIDE TRIPHOSPHATE TRIPHOSPHOHYDROLASE SAMHD1"/>
    <property type="match status" value="1"/>
</dbReference>
<keyword evidence="3" id="KW-1185">Reference proteome</keyword>
<comment type="caution">
    <text evidence="2">The sequence shown here is derived from an EMBL/GenBank/DDBJ whole genome shotgun (WGS) entry which is preliminary data.</text>
</comment>
<dbReference type="PROSITE" id="PS51831">
    <property type="entry name" value="HD"/>
    <property type="match status" value="1"/>
</dbReference>
<dbReference type="Proteomes" id="UP000555728">
    <property type="component" value="Unassembled WGS sequence"/>
</dbReference>
<dbReference type="RefSeq" id="WP_184436783.1">
    <property type="nucleotide sequence ID" value="NZ_JACIGI010000031.1"/>
</dbReference>
<feature type="domain" description="HD" evidence="1">
    <location>
        <begin position="61"/>
        <end position="187"/>
    </location>
</feature>
<sequence length="478" mass="53749">MTASARPQRIRDPLHDLIPFDRSQFEQTLWTVVQTRPFQRLRRVRQLGFSEYTFPGATHTRFAHSLGVFHTARRLMGIIRKYISDSGSEVLEHDARVAVAAALVHDVGHGMFSHAFEKIGERFGLALASHEEVSQRLIRDSEIAEAFRAMGSGFANDVATLIGRKGPGTLYDAVVSSQFDADRLDYMRRDSLMTGVRNSRIDFEWLTANLEIGEVQVVEDNEPAGTIETFVLGPKATQAAENYVLSLFHLYPNVYFHKATRAAEKVFTELMARVMTLVKSENVAATGLPETHPIIRFAVSPDCLDRALDLDDTVFWGALPMMREANDADVGRLSRMLLDRRLPRCIDIRIELERRRPAHKAMTEAEREDQRRWVKARQELIGQRIEQFNADNAAQAPRILIDEGKRSCYTRLQGSKGPLNQIHMRSLAGDVVDIATVSPIVAAVEPFEFFRAYVGRDDPDAEAVVRTALDQETGGTGT</sequence>
<name>A0A7W6WLM3_9PROT</name>
<dbReference type="GO" id="GO:0008832">
    <property type="term" value="F:dGTPase activity"/>
    <property type="evidence" value="ECO:0007669"/>
    <property type="project" value="TreeGrafter"/>
</dbReference>
<protein>
    <recommendedName>
        <fullName evidence="1">HD domain-containing protein</fullName>
    </recommendedName>
</protein>
<dbReference type="AlphaFoldDB" id="A0A7W6WLM3"/>
<dbReference type="InterPro" id="IPR006674">
    <property type="entry name" value="HD_domain"/>
</dbReference>
<dbReference type="Pfam" id="PF01966">
    <property type="entry name" value="HD"/>
    <property type="match status" value="1"/>
</dbReference>